<proteinExistence type="predicted"/>
<dbReference type="AlphaFoldDB" id="A0A518G619"/>
<reference evidence="1 2" key="1">
    <citation type="submission" date="2019-02" db="EMBL/GenBank/DDBJ databases">
        <title>Deep-cultivation of Planctomycetes and their phenomic and genomic characterization uncovers novel biology.</title>
        <authorList>
            <person name="Wiegand S."/>
            <person name="Jogler M."/>
            <person name="Boedeker C."/>
            <person name="Pinto D."/>
            <person name="Vollmers J."/>
            <person name="Rivas-Marin E."/>
            <person name="Kohn T."/>
            <person name="Peeters S.H."/>
            <person name="Heuer A."/>
            <person name="Rast P."/>
            <person name="Oberbeckmann S."/>
            <person name="Bunk B."/>
            <person name="Jeske O."/>
            <person name="Meyerdierks A."/>
            <person name="Storesund J.E."/>
            <person name="Kallscheuer N."/>
            <person name="Luecker S."/>
            <person name="Lage O.M."/>
            <person name="Pohl T."/>
            <person name="Merkel B.J."/>
            <person name="Hornburger P."/>
            <person name="Mueller R.-W."/>
            <person name="Bruemmer F."/>
            <person name="Labrenz M."/>
            <person name="Spormann A.M."/>
            <person name="Op den Camp H."/>
            <person name="Overmann J."/>
            <person name="Amann R."/>
            <person name="Jetten M.S.M."/>
            <person name="Mascher T."/>
            <person name="Medema M.H."/>
            <person name="Devos D.P."/>
            <person name="Kaster A.-K."/>
            <person name="Ovreas L."/>
            <person name="Rohde M."/>
            <person name="Galperin M.Y."/>
            <person name="Jogler C."/>
        </authorList>
    </citation>
    <scope>NUCLEOTIDE SEQUENCE [LARGE SCALE GENOMIC DNA]</scope>
    <source>
        <strain evidence="1 2">Q31a</strain>
    </source>
</reference>
<dbReference type="RefSeq" id="WP_145077408.1">
    <property type="nucleotide sequence ID" value="NZ_CP036298.1"/>
</dbReference>
<dbReference type="KEGG" id="ahel:Q31a_23500"/>
<dbReference type="Proteomes" id="UP000318017">
    <property type="component" value="Chromosome"/>
</dbReference>
<dbReference type="EMBL" id="CP036298">
    <property type="protein sequence ID" value="QDV24037.1"/>
    <property type="molecule type" value="Genomic_DNA"/>
</dbReference>
<keyword evidence="2" id="KW-1185">Reference proteome</keyword>
<organism evidence="1 2">
    <name type="scientific">Aureliella helgolandensis</name>
    <dbReference type="NCBI Taxonomy" id="2527968"/>
    <lineage>
        <taxon>Bacteria</taxon>
        <taxon>Pseudomonadati</taxon>
        <taxon>Planctomycetota</taxon>
        <taxon>Planctomycetia</taxon>
        <taxon>Pirellulales</taxon>
        <taxon>Pirellulaceae</taxon>
        <taxon>Aureliella</taxon>
    </lineage>
</organism>
<protein>
    <submittedName>
        <fullName evidence="1">Uncharacterized protein</fullName>
    </submittedName>
</protein>
<gene>
    <name evidence="1" type="ORF">Q31a_23500</name>
</gene>
<sequence>MAEAFVPPFSGFGGRERYAALRKRKVVAEIQPGVEAILKDVAVNRAPKSCGERIEPGGDVGVAAC</sequence>
<name>A0A518G619_9BACT</name>
<evidence type="ECO:0000313" key="1">
    <source>
        <dbReference type="EMBL" id="QDV24037.1"/>
    </source>
</evidence>
<evidence type="ECO:0000313" key="2">
    <source>
        <dbReference type="Proteomes" id="UP000318017"/>
    </source>
</evidence>
<accession>A0A518G619</accession>